<dbReference type="InterPro" id="IPR029479">
    <property type="entry name" value="Nitroreductase"/>
</dbReference>
<dbReference type="InterPro" id="IPR000415">
    <property type="entry name" value="Nitroreductase-like"/>
</dbReference>
<dbReference type="CDD" id="cd02136">
    <property type="entry name" value="PnbA_NfnB-like"/>
    <property type="match status" value="1"/>
</dbReference>
<protein>
    <submittedName>
        <fullName evidence="7">Nitroreductase</fullName>
    </submittedName>
</protein>
<dbReference type="RefSeq" id="WP_229708061.1">
    <property type="nucleotide sequence ID" value="NZ_BMDZ01000028.1"/>
</dbReference>
<dbReference type="Pfam" id="PF00881">
    <property type="entry name" value="Nitroreductase"/>
    <property type="match status" value="1"/>
</dbReference>
<dbReference type="SUPFAM" id="SSF55469">
    <property type="entry name" value="FMN-dependent nitroreductase-like"/>
    <property type="match status" value="1"/>
</dbReference>
<reference evidence="8" key="1">
    <citation type="journal article" date="2019" name="Int. J. Syst. Evol. Microbiol.">
        <title>The Global Catalogue of Microorganisms (GCM) 10K type strain sequencing project: providing services to taxonomists for standard genome sequencing and annotation.</title>
        <authorList>
            <consortium name="The Broad Institute Genomics Platform"/>
            <consortium name="The Broad Institute Genome Sequencing Center for Infectious Disease"/>
            <person name="Wu L."/>
            <person name="Ma J."/>
        </authorList>
    </citation>
    <scope>NUCLEOTIDE SEQUENCE [LARGE SCALE GENOMIC DNA]</scope>
    <source>
        <strain evidence="8">CGMCC 1.10188</strain>
    </source>
</reference>
<evidence type="ECO:0000259" key="6">
    <source>
        <dbReference type="Pfam" id="PF00881"/>
    </source>
</evidence>
<dbReference type="Gene3D" id="3.40.109.10">
    <property type="entry name" value="NADH Oxidase"/>
    <property type="match status" value="1"/>
</dbReference>
<evidence type="ECO:0000256" key="4">
    <source>
        <dbReference type="ARBA" id="ARBA00022643"/>
    </source>
</evidence>
<accession>A0ABQ1IIR4</accession>
<dbReference type="PANTHER" id="PTHR43673">
    <property type="entry name" value="NAD(P)H NITROREDUCTASE YDGI-RELATED"/>
    <property type="match status" value="1"/>
</dbReference>
<evidence type="ECO:0000256" key="1">
    <source>
        <dbReference type="ARBA" id="ARBA00001917"/>
    </source>
</evidence>
<proteinExistence type="inferred from homology"/>
<gene>
    <name evidence="7" type="ORF">GCM10011505_25450</name>
</gene>
<keyword evidence="4" id="KW-0288">FMN</keyword>
<keyword evidence="8" id="KW-1185">Reference proteome</keyword>
<dbReference type="Proteomes" id="UP000603352">
    <property type="component" value="Unassembled WGS sequence"/>
</dbReference>
<feature type="domain" description="Nitroreductase" evidence="6">
    <location>
        <begin position="26"/>
        <end position="215"/>
    </location>
</feature>
<dbReference type="PANTHER" id="PTHR43673:SF2">
    <property type="entry name" value="NITROREDUCTASE"/>
    <property type="match status" value="1"/>
</dbReference>
<organism evidence="7 8">
    <name type="scientific">Tistrella bauzanensis</name>
    <dbReference type="NCBI Taxonomy" id="657419"/>
    <lineage>
        <taxon>Bacteria</taxon>
        <taxon>Pseudomonadati</taxon>
        <taxon>Pseudomonadota</taxon>
        <taxon>Alphaproteobacteria</taxon>
        <taxon>Geminicoccales</taxon>
        <taxon>Geminicoccaceae</taxon>
        <taxon>Tistrella</taxon>
    </lineage>
</organism>
<comment type="caution">
    <text evidence="7">The sequence shown here is derived from an EMBL/GenBank/DDBJ whole genome shotgun (WGS) entry which is preliminary data.</text>
</comment>
<keyword evidence="5" id="KW-0560">Oxidoreductase</keyword>
<dbReference type="EMBL" id="BMDZ01000028">
    <property type="protein sequence ID" value="GGB42989.1"/>
    <property type="molecule type" value="Genomic_DNA"/>
</dbReference>
<evidence type="ECO:0000256" key="5">
    <source>
        <dbReference type="ARBA" id="ARBA00023002"/>
    </source>
</evidence>
<comment type="cofactor">
    <cofactor evidence="1">
        <name>FMN</name>
        <dbReference type="ChEBI" id="CHEBI:58210"/>
    </cofactor>
</comment>
<evidence type="ECO:0000256" key="3">
    <source>
        <dbReference type="ARBA" id="ARBA00022630"/>
    </source>
</evidence>
<comment type="similarity">
    <text evidence="2">Belongs to the nitroreductase family.</text>
</comment>
<sequence length="243" mass="26286">MTKTENPDRMTAAVAAAAATVGQAMAGRRSTRAFRADPVARETIEQILALAARAPSGSNIQPWKVHVLAGEARARAVAAMTADHSAGSPRASWGYTYYPVKWRAPYQERRRALGWSLYGLLGIGRGDVDRMQAQERRNYAFFDAPVGLLITIDRDMEQGSWVDVGIFVGQVLIAAEAMGLQTCPQAALATYDDVLREVAGLDPGEQIVCGIAIGHADPDDVTARLETPREPVEGFARFLGFPD</sequence>
<evidence type="ECO:0000313" key="7">
    <source>
        <dbReference type="EMBL" id="GGB42989.1"/>
    </source>
</evidence>
<name>A0ABQ1IIR4_9PROT</name>
<evidence type="ECO:0000256" key="2">
    <source>
        <dbReference type="ARBA" id="ARBA00007118"/>
    </source>
</evidence>
<keyword evidence="3" id="KW-0285">Flavoprotein</keyword>
<evidence type="ECO:0000313" key="8">
    <source>
        <dbReference type="Proteomes" id="UP000603352"/>
    </source>
</evidence>